<dbReference type="GO" id="GO:0034069">
    <property type="term" value="F:aminoglycoside N-acetyltransferase activity"/>
    <property type="evidence" value="ECO:0007669"/>
    <property type="project" value="TreeGrafter"/>
</dbReference>
<proteinExistence type="predicted"/>
<evidence type="ECO:0000313" key="2">
    <source>
        <dbReference type="EMBL" id="TBL67925.1"/>
    </source>
</evidence>
<keyword evidence="2" id="KW-0808">Transferase</keyword>
<reference evidence="2 3" key="1">
    <citation type="submission" date="2019-02" db="EMBL/GenBank/DDBJ databases">
        <title>Paenibacillus sp. nov., isolated from surface-sterilized tissue of Thalictrum simplex L.</title>
        <authorList>
            <person name="Tuo L."/>
        </authorList>
    </citation>
    <scope>NUCLEOTIDE SEQUENCE [LARGE SCALE GENOMIC DNA]</scope>
    <source>
        <strain evidence="2 3">N2SHLJ1</strain>
    </source>
</reference>
<dbReference type="PANTHER" id="PTHR37817">
    <property type="entry name" value="N-ACETYLTRANSFERASE EIS"/>
    <property type="match status" value="1"/>
</dbReference>
<evidence type="ECO:0000313" key="3">
    <source>
        <dbReference type="Proteomes" id="UP000293142"/>
    </source>
</evidence>
<dbReference type="Pfam" id="PF17668">
    <property type="entry name" value="Acetyltransf_17"/>
    <property type="match status" value="1"/>
</dbReference>
<dbReference type="InterPro" id="IPR036527">
    <property type="entry name" value="SCP2_sterol-bd_dom_sf"/>
</dbReference>
<keyword evidence="3" id="KW-1185">Reference proteome</keyword>
<dbReference type="OrthoDB" id="9768284at2"/>
<comment type="caution">
    <text evidence="2">The sequence shown here is derived from an EMBL/GenBank/DDBJ whole genome shotgun (WGS) entry which is preliminary data.</text>
</comment>
<dbReference type="PROSITE" id="PS51186">
    <property type="entry name" value="GNAT"/>
    <property type="match status" value="1"/>
</dbReference>
<organism evidence="2 3">
    <name type="scientific">Paenibacillus thalictri</name>
    <dbReference type="NCBI Taxonomy" id="2527873"/>
    <lineage>
        <taxon>Bacteria</taxon>
        <taxon>Bacillati</taxon>
        <taxon>Bacillota</taxon>
        <taxon>Bacilli</taxon>
        <taxon>Bacillales</taxon>
        <taxon>Paenibacillaceae</taxon>
        <taxon>Paenibacillus</taxon>
    </lineage>
</organism>
<dbReference type="AlphaFoldDB" id="A0A4Q9DC96"/>
<dbReference type="InterPro" id="IPR016181">
    <property type="entry name" value="Acyl_CoA_acyltransferase"/>
</dbReference>
<dbReference type="InterPro" id="IPR051554">
    <property type="entry name" value="Acetyltransferase_Eis"/>
</dbReference>
<dbReference type="InterPro" id="IPR025559">
    <property type="entry name" value="Eis_dom"/>
</dbReference>
<dbReference type="Gene3D" id="3.40.630.30">
    <property type="match status" value="2"/>
</dbReference>
<dbReference type="InterPro" id="IPR000182">
    <property type="entry name" value="GNAT_dom"/>
</dbReference>
<sequence>MEEIIRNLTPEDLEESIMMGSFAFQYDVSESDIEDRKAKMMLNLPHQWGCFLDGRLAAKMAVFDLETWIAGKRFAMGGVAGVATWPEYRRGGMVARMLFRVLEKMKRNGQTISYLHPFEYPFYRKYGWEMLTEYKRYELDASQLPSLPAQEGSVVRPKEPVSVIAGIYEKYASRYSGTLARSGEWWQDRVYNKGKVTTAVYVNPQGDASGYIIYKVKDRIMSIQELVWLDEQAWRGLWKFIANHDSMMDKVKLQAPMDDRLPARLGNPRCKQETVPYFMARIVDVPAFLNEYPFAALSGQEGLTLRIEDSFLPWNNGVFRLDIAGDGTVRAGQAEEDGQDADAVCDIQTLTTMLIGYQRPAFLQMTGKLQTDGRTIELLEWLIPQQTTYLMDYF</sequence>
<feature type="domain" description="N-acetyltransferase" evidence="1">
    <location>
        <begin position="3"/>
        <end position="150"/>
    </location>
</feature>
<dbReference type="Pfam" id="PF13530">
    <property type="entry name" value="SCP2_2"/>
    <property type="match status" value="1"/>
</dbReference>
<dbReference type="Gene3D" id="3.30.1050.10">
    <property type="entry name" value="SCP2 sterol-binding domain"/>
    <property type="match status" value="1"/>
</dbReference>
<dbReference type="InterPro" id="IPR041380">
    <property type="entry name" value="Acetyltransf_17"/>
</dbReference>
<gene>
    <name evidence="2" type="ORF">EYB31_39180</name>
</gene>
<name>A0A4Q9DC96_9BACL</name>
<dbReference type="Pfam" id="PF13527">
    <property type="entry name" value="Acetyltransf_9"/>
    <property type="match status" value="1"/>
</dbReference>
<protein>
    <submittedName>
        <fullName evidence="2">GNAT family N-acetyltransferase</fullName>
    </submittedName>
</protein>
<dbReference type="SUPFAM" id="SSF55729">
    <property type="entry name" value="Acyl-CoA N-acyltransferases (Nat)"/>
    <property type="match status" value="1"/>
</dbReference>
<dbReference type="PANTHER" id="PTHR37817:SF1">
    <property type="entry name" value="N-ACETYLTRANSFERASE EIS"/>
    <property type="match status" value="1"/>
</dbReference>
<dbReference type="Proteomes" id="UP000293142">
    <property type="component" value="Unassembled WGS sequence"/>
</dbReference>
<evidence type="ECO:0000259" key="1">
    <source>
        <dbReference type="PROSITE" id="PS51186"/>
    </source>
</evidence>
<accession>A0A4Q9DC96</accession>
<dbReference type="GO" id="GO:0030649">
    <property type="term" value="P:aminoglycoside antibiotic catabolic process"/>
    <property type="evidence" value="ECO:0007669"/>
    <property type="project" value="TreeGrafter"/>
</dbReference>
<dbReference type="EMBL" id="SIRE01000052">
    <property type="protein sequence ID" value="TBL67925.1"/>
    <property type="molecule type" value="Genomic_DNA"/>
</dbReference>
<dbReference type="SUPFAM" id="SSF55718">
    <property type="entry name" value="SCP-like"/>
    <property type="match status" value="1"/>
</dbReference>